<organism evidence="1 2">
    <name type="scientific">Brochothrix campestris FSL F6-1037</name>
    <dbReference type="NCBI Taxonomy" id="1265861"/>
    <lineage>
        <taxon>Bacteria</taxon>
        <taxon>Bacillati</taxon>
        <taxon>Bacillota</taxon>
        <taxon>Bacilli</taxon>
        <taxon>Bacillales</taxon>
        <taxon>Listeriaceae</taxon>
        <taxon>Brochothrix</taxon>
    </lineage>
</organism>
<protein>
    <submittedName>
        <fullName evidence="1">Uncharacterized protein</fullName>
    </submittedName>
</protein>
<dbReference type="Proteomes" id="UP000019243">
    <property type="component" value="Unassembled WGS sequence"/>
</dbReference>
<keyword evidence="2" id="KW-1185">Reference proteome</keyword>
<accession>W7CQQ7</accession>
<evidence type="ECO:0000313" key="2">
    <source>
        <dbReference type="Proteomes" id="UP000019243"/>
    </source>
</evidence>
<sequence length="78" mass="9270">MKVTNEQQKKTDATSEELVTPWDVYLHVAVSLLHWDIAFFLKASPRFWLVSYIKYLEMQNGELFEEEQVLTIDKGSFW</sequence>
<comment type="caution">
    <text evidence="1">The sequence shown here is derived from an EMBL/GenBank/DDBJ whole genome shotgun (WGS) entry which is preliminary data.</text>
</comment>
<dbReference type="STRING" id="1265861.BCAMP_01190"/>
<dbReference type="AlphaFoldDB" id="W7CQQ7"/>
<proteinExistence type="predicted"/>
<dbReference type="EMBL" id="AODH01000004">
    <property type="protein sequence ID" value="EUJ41979.1"/>
    <property type="molecule type" value="Genomic_DNA"/>
</dbReference>
<evidence type="ECO:0000313" key="1">
    <source>
        <dbReference type="EMBL" id="EUJ41979.1"/>
    </source>
</evidence>
<name>W7CQQ7_9LIST</name>
<reference evidence="1 2" key="1">
    <citation type="submission" date="2012-12" db="EMBL/GenBank/DDBJ databases">
        <title>Novel taxa of Listeriaceae from agricultural environments in the United States.</title>
        <authorList>
            <person name="den Bakker H.C."/>
            <person name="Allred A."/>
            <person name="Warchocki S."/>
            <person name="Wright E.M."/>
            <person name="Burrell A."/>
            <person name="Nightingale K.K."/>
            <person name="Kephart D."/>
            <person name="Wiedmann M."/>
        </authorList>
    </citation>
    <scope>NUCLEOTIDE SEQUENCE [LARGE SCALE GENOMIC DNA]</scope>
    <source>
        <strain evidence="1 2">FSL F6-1037</strain>
    </source>
</reference>
<gene>
    <name evidence="1" type="ORF">BCAMP_01190</name>
</gene>